<dbReference type="AlphaFoldDB" id="A0AAW5R083"/>
<dbReference type="InterPro" id="IPR036291">
    <property type="entry name" value="NAD(P)-bd_dom_sf"/>
</dbReference>
<dbReference type="SUPFAM" id="SSF51735">
    <property type="entry name" value="NAD(P)-binding Rossmann-fold domains"/>
    <property type="match status" value="1"/>
</dbReference>
<name>A0AAW5R083_9HYPH</name>
<dbReference type="FunFam" id="3.40.50.720:FF:000311">
    <property type="entry name" value="Ornithine cyclodeaminase"/>
    <property type="match status" value="1"/>
</dbReference>
<dbReference type="Gene3D" id="3.30.1780.10">
    <property type="entry name" value="ornithine cyclodeaminase, domain 1"/>
    <property type="match status" value="1"/>
</dbReference>
<dbReference type="GO" id="GO:0005737">
    <property type="term" value="C:cytoplasm"/>
    <property type="evidence" value="ECO:0007669"/>
    <property type="project" value="TreeGrafter"/>
</dbReference>
<protein>
    <submittedName>
        <fullName evidence="2">Ornithine cyclodeaminase</fullName>
    </submittedName>
</protein>
<dbReference type="Proteomes" id="UP001320898">
    <property type="component" value="Unassembled WGS sequence"/>
</dbReference>
<dbReference type="GO" id="GO:0019752">
    <property type="term" value="P:carboxylic acid metabolic process"/>
    <property type="evidence" value="ECO:0007669"/>
    <property type="project" value="UniProtKB-ARBA"/>
</dbReference>
<evidence type="ECO:0000313" key="2">
    <source>
        <dbReference type="EMBL" id="MCT8972073.1"/>
    </source>
</evidence>
<dbReference type="GO" id="GO:0016491">
    <property type="term" value="F:oxidoreductase activity"/>
    <property type="evidence" value="ECO:0007669"/>
    <property type="project" value="UniProtKB-ARBA"/>
</dbReference>
<dbReference type="Gene3D" id="3.40.50.720">
    <property type="entry name" value="NAD(P)-binding Rossmann-like Domain"/>
    <property type="match status" value="1"/>
</dbReference>
<dbReference type="Pfam" id="PF02423">
    <property type="entry name" value="OCD_Mu_crystall"/>
    <property type="match status" value="1"/>
</dbReference>
<reference evidence="2 3" key="1">
    <citation type="submission" date="2022-04" db="EMBL/GenBank/DDBJ databases">
        <authorList>
            <person name="Ye Y.-Q."/>
            <person name="Du Z.-J."/>
        </authorList>
    </citation>
    <scope>NUCLEOTIDE SEQUENCE [LARGE SCALE GENOMIC DNA]</scope>
    <source>
        <strain evidence="2 3">A6E488</strain>
    </source>
</reference>
<accession>A0AAW5R083</accession>
<dbReference type="PANTHER" id="PTHR13812:SF19">
    <property type="entry name" value="KETIMINE REDUCTASE MU-CRYSTALLIN"/>
    <property type="match status" value="1"/>
</dbReference>
<dbReference type="InterPro" id="IPR023401">
    <property type="entry name" value="ODC_N"/>
</dbReference>
<proteinExistence type="inferred from homology"/>
<dbReference type="EMBL" id="JALIDZ010000004">
    <property type="protein sequence ID" value="MCT8972073.1"/>
    <property type="molecule type" value="Genomic_DNA"/>
</dbReference>
<dbReference type="PANTHER" id="PTHR13812">
    <property type="entry name" value="KETIMINE REDUCTASE MU-CRYSTALLIN"/>
    <property type="match status" value="1"/>
</dbReference>
<dbReference type="PIRSF" id="PIRSF001439">
    <property type="entry name" value="CryM"/>
    <property type="match status" value="1"/>
</dbReference>
<keyword evidence="3" id="KW-1185">Reference proteome</keyword>
<comment type="caution">
    <text evidence="2">The sequence shown here is derived from an EMBL/GenBank/DDBJ whole genome shotgun (WGS) entry which is preliminary data.</text>
</comment>
<evidence type="ECO:0000313" key="3">
    <source>
        <dbReference type="Proteomes" id="UP001320898"/>
    </source>
</evidence>
<organism evidence="2 3">
    <name type="scientific">Microbaculum marinisediminis</name>
    <dbReference type="NCBI Taxonomy" id="2931392"/>
    <lineage>
        <taxon>Bacteria</taxon>
        <taxon>Pseudomonadati</taxon>
        <taxon>Pseudomonadota</taxon>
        <taxon>Alphaproteobacteria</taxon>
        <taxon>Hyphomicrobiales</taxon>
        <taxon>Tepidamorphaceae</taxon>
        <taxon>Microbaculum</taxon>
    </lineage>
</organism>
<comment type="similarity">
    <text evidence="1">Belongs to the ornithine cyclodeaminase/mu-crystallin family.</text>
</comment>
<dbReference type="InterPro" id="IPR003462">
    <property type="entry name" value="ODC_Mu_crystall"/>
</dbReference>
<evidence type="ECO:0000256" key="1">
    <source>
        <dbReference type="ARBA" id="ARBA00008903"/>
    </source>
</evidence>
<dbReference type="RefSeq" id="WP_261615650.1">
    <property type="nucleotide sequence ID" value="NZ_JALIDZ010000004.1"/>
</dbReference>
<gene>
    <name evidence="2" type="ORF">MUB46_09420</name>
</gene>
<sequence>MIVIDSDTVHELMDWTLAIDALRAGHRGDRPAIDDLLMKDADRALLVRASWVPGGAVGLKAVTVFPENPGRQPPLPAVQGQFLLFDGERGAVSAVIDGAAITAWKTAGDSALGADLLARPDVDCLAMIGAGAMSEPLVRAHLSVRPSIRRIVLGNRTRARAEGLAGRLVDTGRTVEIADDIDTAVAAGDVISVATMARVPIIRGALLRPGAHVDLVGAYTPDMREADDDVFARGRLFVDARETTLHEIGELMIPLAAGAIRESDVEGDLFDLVPAADAGSAARGAADEITVYKNGGGAHLDLMTAGAIHHAWLQRHRL</sequence>